<feature type="region of interest" description="Disordered" evidence="1">
    <location>
        <begin position="1"/>
        <end position="45"/>
    </location>
</feature>
<sequence length="68" mass="7340">MASEANPPSTNDQTTPSVSSMASDATHSSTNDPLTIQNSQDPQHPFLTINLSNITKLSSTNYLTWCND</sequence>
<protein>
    <submittedName>
        <fullName evidence="2">Uncharacterized protein</fullName>
    </submittedName>
</protein>
<dbReference type="EMBL" id="KE346342">
    <property type="protein sequence ID" value="EXC33618.1"/>
    <property type="molecule type" value="Genomic_DNA"/>
</dbReference>
<keyword evidence="3" id="KW-1185">Reference proteome</keyword>
<gene>
    <name evidence="2" type="ORF">L484_013815</name>
</gene>
<evidence type="ECO:0000313" key="3">
    <source>
        <dbReference type="Proteomes" id="UP000030645"/>
    </source>
</evidence>
<feature type="compositionally biased region" description="Polar residues" evidence="1">
    <location>
        <begin position="1"/>
        <end position="42"/>
    </location>
</feature>
<reference evidence="3" key="1">
    <citation type="submission" date="2013-01" db="EMBL/GenBank/DDBJ databases">
        <title>Draft Genome Sequence of a Mulberry Tree, Morus notabilis C.K. Schneid.</title>
        <authorList>
            <person name="He N."/>
            <person name="Zhao S."/>
        </authorList>
    </citation>
    <scope>NUCLEOTIDE SEQUENCE</scope>
</reference>
<accession>W9SIP6</accession>
<dbReference type="Proteomes" id="UP000030645">
    <property type="component" value="Unassembled WGS sequence"/>
</dbReference>
<proteinExistence type="predicted"/>
<evidence type="ECO:0000256" key="1">
    <source>
        <dbReference type="SAM" id="MobiDB-lite"/>
    </source>
</evidence>
<dbReference type="AlphaFoldDB" id="W9SIP6"/>
<evidence type="ECO:0000313" key="2">
    <source>
        <dbReference type="EMBL" id="EXC33618.1"/>
    </source>
</evidence>
<name>W9SIP6_9ROSA</name>
<organism evidence="2 3">
    <name type="scientific">Morus notabilis</name>
    <dbReference type="NCBI Taxonomy" id="981085"/>
    <lineage>
        <taxon>Eukaryota</taxon>
        <taxon>Viridiplantae</taxon>
        <taxon>Streptophyta</taxon>
        <taxon>Embryophyta</taxon>
        <taxon>Tracheophyta</taxon>
        <taxon>Spermatophyta</taxon>
        <taxon>Magnoliopsida</taxon>
        <taxon>eudicotyledons</taxon>
        <taxon>Gunneridae</taxon>
        <taxon>Pentapetalae</taxon>
        <taxon>rosids</taxon>
        <taxon>fabids</taxon>
        <taxon>Rosales</taxon>
        <taxon>Moraceae</taxon>
        <taxon>Moreae</taxon>
        <taxon>Morus</taxon>
    </lineage>
</organism>